<dbReference type="EMBL" id="BRXZ01000321">
    <property type="protein sequence ID" value="GMI09503.1"/>
    <property type="molecule type" value="Genomic_DNA"/>
</dbReference>
<evidence type="ECO:0000313" key="4">
    <source>
        <dbReference type="EMBL" id="GMI09503.1"/>
    </source>
</evidence>
<evidence type="ECO:0000256" key="2">
    <source>
        <dbReference type="ARBA" id="ARBA00022679"/>
    </source>
</evidence>
<organism evidence="4 5">
    <name type="scientific">Triparma retinervis</name>
    <dbReference type="NCBI Taxonomy" id="2557542"/>
    <lineage>
        <taxon>Eukaryota</taxon>
        <taxon>Sar</taxon>
        <taxon>Stramenopiles</taxon>
        <taxon>Ochrophyta</taxon>
        <taxon>Bolidophyceae</taxon>
        <taxon>Parmales</taxon>
        <taxon>Triparmaceae</taxon>
        <taxon>Triparma</taxon>
    </lineage>
</organism>
<dbReference type="Gene3D" id="3.40.1280.10">
    <property type="match status" value="1"/>
</dbReference>
<reference evidence="4" key="1">
    <citation type="submission" date="2022-07" db="EMBL/GenBank/DDBJ databases">
        <title>Genome analysis of Parmales, a sister group of diatoms, reveals the evolutionary specialization of diatoms from phago-mixotrophs to photoautotrophs.</title>
        <authorList>
            <person name="Ban H."/>
            <person name="Sato S."/>
            <person name="Yoshikawa S."/>
            <person name="Kazumasa Y."/>
            <person name="Nakamura Y."/>
            <person name="Ichinomiya M."/>
            <person name="Saitoh K."/>
            <person name="Sato N."/>
            <person name="Blanc-Mathieu R."/>
            <person name="Endo H."/>
            <person name="Kuwata A."/>
            <person name="Ogata H."/>
        </authorList>
    </citation>
    <scope>NUCLEOTIDE SEQUENCE</scope>
</reference>
<gene>
    <name evidence="4" type="ORF">TrRE_jg7443</name>
</gene>
<dbReference type="AlphaFoldDB" id="A0A9W7FCC8"/>
<proteinExistence type="predicted"/>
<dbReference type="GO" id="GO:0003723">
    <property type="term" value="F:RNA binding"/>
    <property type="evidence" value="ECO:0007669"/>
    <property type="project" value="InterPro"/>
</dbReference>
<keyword evidence="5" id="KW-1185">Reference proteome</keyword>
<evidence type="ECO:0000256" key="1">
    <source>
        <dbReference type="ARBA" id="ARBA00022603"/>
    </source>
</evidence>
<keyword evidence="2" id="KW-0808">Transferase</keyword>
<dbReference type="InterPro" id="IPR051259">
    <property type="entry name" value="rRNA_Methyltransferase"/>
</dbReference>
<dbReference type="OrthoDB" id="241340at2759"/>
<dbReference type="GO" id="GO:0008173">
    <property type="term" value="F:RNA methyltransferase activity"/>
    <property type="evidence" value="ECO:0007669"/>
    <property type="project" value="InterPro"/>
</dbReference>
<dbReference type="InterPro" id="IPR029026">
    <property type="entry name" value="tRNA_m1G_MTases_N"/>
</dbReference>
<dbReference type="GO" id="GO:0006396">
    <property type="term" value="P:RNA processing"/>
    <property type="evidence" value="ECO:0007669"/>
    <property type="project" value="InterPro"/>
</dbReference>
<dbReference type="InterPro" id="IPR001537">
    <property type="entry name" value="SpoU_MeTrfase"/>
</dbReference>
<evidence type="ECO:0000259" key="3">
    <source>
        <dbReference type="Pfam" id="PF00588"/>
    </source>
</evidence>
<dbReference type="PANTHER" id="PTHR43191">
    <property type="entry name" value="RRNA METHYLTRANSFERASE 3"/>
    <property type="match status" value="1"/>
</dbReference>
<evidence type="ECO:0000313" key="5">
    <source>
        <dbReference type="Proteomes" id="UP001165082"/>
    </source>
</evidence>
<name>A0A9W7FCC8_9STRA</name>
<sequence>MLARSSSFWIKTAALRPHRLSYRTFSVSKDSNIPPSDIPPTNKDRIDLLHNFLATRHKLDPELLNEANCEDVGESALKAYRTYISPSTKKLEISHLVDRHRASRSQVLRNSDAPSSASNITKNPLVVVLVDVRSSSNVGQILRTADAVAAEKIVCVGITPTPDGLGGNKVRKVSLGSEMFVDVVRCETWDDAMGELEGYWKVGLETVEGAVGLWDAELSGDEEGGLGRGTAIVLGNEVTGITPRVLGDVDEVVEIPMEGGKNSLNVAAAGAVVAYEVLRRTKLLRR</sequence>
<keyword evidence="1" id="KW-0489">Methyltransferase</keyword>
<dbReference type="PANTHER" id="PTHR43191:SF7">
    <property type="entry name" value="OBP33PEP LIKE PROTEIN"/>
    <property type="match status" value="1"/>
</dbReference>
<protein>
    <recommendedName>
        <fullName evidence="3">tRNA/rRNA methyltransferase SpoU type domain-containing protein</fullName>
    </recommendedName>
</protein>
<dbReference type="InterPro" id="IPR029028">
    <property type="entry name" value="Alpha/beta_knot_MTases"/>
</dbReference>
<dbReference type="GO" id="GO:0032259">
    <property type="term" value="P:methylation"/>
    <property type="evidence" value="ECO:0007669"/>
    <property type="project" value="UniProtKB-KW"/>
</dbReference>
<dbReference type="Proteomes" id="UP001165082">
    <property type="component" value="Unassembled WGS sequence"/>
</dbReference>
<comment type="caution">
    <text evidence="4">The sequence shown here is derived from an EMBL/GenBank/DDBJ whole genome shotgun (WGS) entry which is preliminary data.</text>
</comment>
<feature type="domain" description="tRNA/rRNA methyltransferase SpoU type" evidence="3">
    <location>
        <begin position="125"/>
        <end position="275"/>
    </location>
</feature>
<dbReference type="Pfam" id="PF00588">
    <property type="entry name" value="SpoU_methylase"/>
    <property type="match status" value="1"/>
</dbReference>
<accession>A0A9W7FCC8</accession>
<dbReference type="SUPFAM" id="SSF75217">
    <property type="entry name" value="alpha/beta knot"/>
    <property type="match status" value="1"/>
</dbReference>